<reference evidence="1" key="1">
    <citation type="submission" date="2023-04" db="EMBL/GenBank/DDBJ databases">
        <title>Draft Genome sequencing of Naganishia species isolated from polar environments using Oxford Nanopore Technology.</title>
        <authorList>
            <person name="Leo P."/>
            <person name="Venkateswaran K."/>
        </authorList>
    </citation>
    <scope>NUCLEOTIDE SEQUENCE</scope>
    <source>
        <strain evidence="1">MNA-CCFEE 5261</strain>
    </source>
</reference>
<name>A0ACC2WFI3_9TREE</name>
<evidence type="ECO:0000313" key="1">
    <source>
        <dbReference type="EMBL" id="KAJ9109905.1"/>
    </source>
</evidence>
<dbReference type="Proteomes" id="UP001241377">
    <property type="component" value="Unassembled WGS sequence"/>
</dbReference>
<sequence>MTPSLSASSSTKLETPGPSYNEEGGSHLISRRYSTQESHPFATRNGVDINSDSGSPSAEYFGQIEFGRPDLKGKPRAIGSDLNLRRESHKGDVHPTSGVHLEGHPYMDPRREKSLDSGSEIPRAAFLGPPPTDLPPLPAPAFLATNNEIQGPSIGHRPMQATSEHIPRSVDLLADQSISGLSGVDTGTRPVDITSIPISAIARGQALTVETPTSAFPEHPPFRPDHIHSKTASFAASTASASRRRNRIPSREILQTALDLAQKAVEYDGANDIAAALSMYREAVSKLRSVMGRVGLELEAISPDLGIPEPTEQEKEDISAATRRRKAGTSNRSEEEGRTLKGIVSASIASFSVAFSEKDVCPDSQHDAYVARIGLLRVMADEEAVSGGSPITHSTLLQSSTSEVTTSPSTDHSGLSGIGNIMLNGFSESTSAESGTSQALHHNEIRTSTPGQAQTGTVGLGLKESATPALQTPTISPRTVSLSKYSVYGSGPYTLSPSPSSTSFNQERHPRRLSRSSRTEENENDTSYEMVSSANISLRISNTTIGTAFSTAPPPASATTFRGSNLRNFSGLPVEQQLSSSIQPEMEYRSSIEVPIVLEDGQSHLEDDADHSTRTVTLAQAPLGNVMSMETSLSDPARAPFHVLRQLRRSMKSPQGDFISQALFVPRDAWNQTGVKIPSMETKIRVMELLSQNLSTLNTAGSDLLGDPSLPSTASSTQSTIWTALDTALEDFEALSEEIRRLLTKKLGDKVNFAKPRKSNSSTISAWGSKFSKTLDKITTRRSQLERRLQRISDFFGGVILAFVLQDLSLLLSKYLKQSSKWIEE</sequence>
<comment type="caution">
    <text evidence="1">The sequence shown here is derived from an EMBL/GenBank/DDBJ whole genome shotgun (WGS) entry which is preliminary data.</text>
</comment>
<protein>
    <submittedName>
        <fullName evidence="1">Uncharacterized protein</fullName>
    </submittedName>
</protein>
<keyword evidence="2" id="KW-1185">Reference proteome</keyword>
<accession>A0ACC2WFI3</accession>
<organism evidence="1 2">
    <name type="scientific">Naganishia cerealis</name>
    <dbReference type="NCBI Taxonomy" id="610337"/>
    <lineage>
        <taxon>Eukaryota</taxon>
        <taxon>Fungi</taxon>
        <taxon>Dikarya</taxon>
        <taxon>Basidiomycota</taxon>
        <taxon>Agaricomycotina</taxon>
        <taxon>Tremellomycetes</taxon>
        <taxon>Filobasidiales</taxon>
        <taxon>Filobasidiaceae</taxon>
        <taxon>Naganishia</taxon>
    </lineage>
</organism>
<dbReference type="EMBL" id="JASBWR010000015">
    <property type="protein sequence ID" value="KAJ9109905.1"/>
    <property type="molecule type" value="Genomic_DNA"/>
</dbReference>
<proteinExistence type="predicted"/>
<evidence type="ECO:0000313" key="2">
    <source>
        <dbReference type="Proteomes" id="UP001241377"/>
    </source>
</evidence>
<gene>
    <name evidence="1" type="ORF">QFC19_001885</name>
</gene>